<evidence type="ECO:0000313" key="13">
    <source>
        <dbReference type="Proteomes" id="UP001652700"/>
    </source>
</evidence>
<dbReference type="Pfam" id="PF17921">
    <property type="entry name" value="Integrase_H2C2"/>
    <property type="match status" value="1"/>
</dbReference>
<dbReference type="InterPro" id="IPR012337">
    <property type="entry name" value="RNaseH-like_sf"/>
</dbReference>
<evidence type="ECO:0000256" key="7">
    <source>
        <dbReference type="PROSITE-ProRule" id="PRU00047"/>
    </source>
</evidence>
<dbReference type="Gene3D" id="3.10.20.370">
    <property type="match status" value="1"/>
</dbReference>
<proteinExistence type="predicted"/>
<dbReference type="Proteomes" id="UP001652700">
    <property type="component" value="Unplaced"/>
</dbReference>
<evidence type="ECO:0000259" key="11">
    <source>
        <dbReference type="PROSITE" id="PS50994"/>
    </source>
</evidence>
<dbReference type="Pfam" id="PF17919">
    <property type="entry name" value="RT_RNaseH_2"/>
    <property type="match status" value="1"/>
</dbReference>
<keyword evidence="4" id="KW-0540">Nuclease</keyword>
<dbReference type="Gene3D" id="3.30.420.10">
    <property type="entry name" value="Ribonuclease H-like superfamily/Ribonuclease H"/>
    <property type="match status" value="1"/>
</dbReference>
<dbReference type="EnsemblMetazoa" id="XM_050662882.1">
    <property type="protein sequence ID" value="XP_050518839.1"/>
    <property type="gene ID" value="LOC126892940"/>
</dbReference>
<reference evidence="12" key="1">
    <citation type="submission" date="2025-05" db="UniProtKB">
        <authorList>
            <consortium name="EnsemblMetazoa"/>
        </authorList>
    </citation>
    <scope>IDENTIFICATION</scope>
</reference>
<feature type="domain" description="Integrase catalytic" evidence="11">
    <location>
        <begin position="1072"/>
        <end position="1240"/>
    </location>
</feature>
<dbReference type="InterPro" id="IPR050951">
    <property type="entry name" value="Retrovirus_Pol_polyprotein"/>
</dbReference>
<dbReference type="InterPro" id="IPR043502">
    <property type="entry name" value="DNA/RNA_pol_sf"/>
</dbReference>
<keyword evidence="5" id="KW-0378">Hydrolase</keyword>
<evidence type="ECO:0000256" key="4">
    <source>
        <dbReference type="ARBA" id="ARBA00022722"/>
    </source>
</evidence>
<dbReference type="InterPro" id="IPR001584">
    <property type="entry name" value="Integrase_cat-core"/>
</dbReference>
<keyword evidence="13" id="KW-1185">Reference proteome</keyword>
<dbReference type="InterPro" id="IPR000477">
    <property type="entry name" value="RT_dom"/>
</dbReference>
<dbReference type="SUPFAM" id="SSF50630">
    <property type="entry name" value="Acid proteases"/>
    <property type="match status" value="1"/>
</dbReference>
<dbReference type="PROSITE" id="PS50878">
    <property type="entry name" value="RT_POL"/>
    <property type="match status" value="1"/>
</dbReference>
<dbReference type="Gene3D" id="3.10.10.10">
    <property type="entry name" value="HIV Type 1 Reverse Transcriptase, subunit A, domain 1"/>
    <property type="match status" value="1"/>
</dbReference>
<sequence length="1395" mass="160362">MAEQDAAEQNQPVLVKIKSNIVGNEIQPLSMDGNLAFNWEQWCMNFKIFLRATGLEEENDARKVALLLHYIGIEARNIYKSFEVNMDTVTFKEVVEKFEKYCNPKKNLTVERHYFLTRVQKDGETIEDFMTSLKNLSLTCELGDLKESLVCDMFIIGLNPKHHSIKQKLLQEADLKTEKVLQIAQNIITTQMQVQQLNKNSEAVVYKVEKNKDDPGPNDYQNNGYKSHNSNRPRYRNEVPGPSWRNDNQQYNVDGTNNQSQVTSQNFNFRSRNNLYANQDRNNENNQVVRKVCQRCGENHRNKCPALVAICYFCNKQGHYARCCLTKRVNNINLRENTEQPSNNGNDSSFVIKTISQNSINQNWSIVVRINKINVLCYLDTGAQANVMSIKNFNEVNVEKLELVPTCINLKSFSNDVIPVAGKVNLLCEIENRLESIEFIVVNLECQTILGLDTCQKLKLIKRVSLVSHESIIEKNKEVFTGLGCLPNICHLEVDKNIKPIIEPPRRIPFSLHDKLKEELNRMLSTRVIEKVNEASEWVNSIVLVEKNNKSLRVCLDPRNLNKALKRCHYPIPTFNEIRSKLAKAKYFSTLDAQSGFWMIQLDLESSKLCTFNTPFGRFRFTRLPYGISCAPEIFHKVMNEIVGDIQGVCLYIDDILIYSETLEGHNKILELVLERAKQFNLRFNMDKCKFLLSDIKYLGHIFNAEGIYPDSSKVSAICQMAIPNCVADIRRFLGMINYLGEYIDNLAERTKNLRLLLKKNISFHWTEEHGREFESLKETISQTPVLAYFDNNLPLTLSVDSSKFAVGAVILQNKKPIAYASKSLSQSQSNYAQIEKELYAIQFGCTRFKQYIYGRKVQVETDHKPLVSLFKKPLSEVPARLQRMMLNLQLYDLEVSYTPGKFLFIADTLSRAPVEGPDNTDSGDEELRIHGSLLVNNLAVSSKKLMEIQAATKTDGVLQSLITYYNEGWPSSKNKLETEIKPYYNFSHEIHVVDGLVFKGNQIVIPESLRQVILEIIHEGHLGYEKCVRQARTVVFWPGMTMDIKNKVEQCPACIKYHKSNSPEQLLLHEIPTLPWQKIGVDFFYYSKVTYILLVDYYSKYFEIAPLNNTSAKEVISTMKSIFARHGIPLILMSDNGPPFSSKEFQSFLADWDISYQSSSPYYPKSNGLIERTVQTVKNIFNKCIESGSDPYQGILQYRNTTLECGYSPAQLLMSRNLRMKLPVSENILIPKTIDRDEYSKFMKEKERKVKEYHDRSARNLPNLFVGENVFYKKVPSSPWLPATVIEIGPFPRSYVVRTPEGVHYRRNRQHILKPASTISRHDSEVLVKHENSTAASSTLHEIPNMNNNTTISTQSYNNSNVNVDRTHRQNVNNQFCTRSGRIVNRPKRFSFSE</sequence>
<dbReference type="InterPro" id="IPR001878">
    <property type="entry name" value="Znf_CCHC"/>
</dbReference>
<dbReference type="RefSeq" id="XP_050518839.1">
    <property type="nucleotide sequence ID" value="XM_050662882.1"/>
</dbReference>
<dbReference type="PROSITE" id="PS50158">
    <property type="entry name" value="ZF_CCHC"/>
    <property type="match status" value="1"/>
</dbReference>
<evidence type="ECO:0000256" key="8">
    <source>
        <dbReference type="SAM" id="MobiDB-lite"/>
    </source>
</evidence>
<dbReference type="GeneID" id="126892940"/>
<dbReference type="PANTHER" id="PTHR37984">
    <property type="entry name" value="PROTEIN CBG26694"/>
    <property type="match status" value="1"/>
</dbReference>
<protein>
    <recommendedName>
        <fullName evidence="1">RNA-directed DNA polymerase</fullName>
        <ecNumber evidence="1">2.7.7.49</ecNumber>
    </recommendedName>
</protein>
<evidence type="ECO:0000313" key="12">
    <source>
        <dbReference type="EnsemblMetazoa" id="XP_050518839.1"/>
    </source>
</evidence>
<accession>A0ABM5L8S5</accession>
<keyword evidence="2" id="KW-0808">Transferase</keyword>
<dbReference type="CDD" id="cd05481">
    <property type="entry name" value="retropepsin_like_LTR_1"/>
    <property type="match status" value="1"/>
</dbReference>
<evidence type="ECO:0000256" key="3">
    <source>
        <dbReference type="ARBA" id="ARBA00022695"/>
    </source>
</evidence>
<feature type="compositionally biased region" description="Polar residues" evidence="8">
    <location>
        <begin position="219"/>
        <end position="228"/>
    </location>
</feature>
<dbReference type="InterPro" id="IPR041588">
    <property type="entry name" value="Integrase_H2C2"/>
</dbReference>
<organism evidence="12 13">
    <name type="scientific">Diabrotica virgifera virgifera</name>
    <name type="common">western corn rootworm</name>
    <dbReference type="NCBI Taxonomy" id="50390"/>
    <lineage>
        <taxon>Eukaryota</taxon>
        <taxon>Metazoa</taxon>
        <taxon>Ecdysozoa</taxon>
        <taxon>Arthropoda</taxon>
        <taxon>Hexapoda</taxon>
        <taxon>Insecta</taxon>
        <taxon>Pterygota</taxon>
        <taxon>Neoptera</taxon>
        <taxon>Endopterygota</taxon>
        <taxon>Coleoptera</taxon>
        <taxon>Polyphaga</taxon>
        <taxon>Cucujiformia</taxon>
        <taxon>Chrysomeloidea</taxon>
        <taxon>Chrysomelidae</taxon>
        <taxon>Galerucinae</taxon>
        <taxon>Diabroticina</taxon>
        <taxon>Diabroticites</taxon>
        <taxon>Diabrotica</taxon>
    </lineage>
</organism>
<keyword evidence="3" id="KW-0548">Nucleotidyltransferase</keyword>
<dbReference type="CDD" id="cd09274">
    <property type="entry name" value="RNase_HI_RT_Ty3"/>
    <property type="match status" value="1"/>
</dbReference>
<dbReference type="InterPro" id="IPR043128">
    <property type="entry name" value="Rev_trsase/Diguanyl_cyclase"/>
</dbReference>
<dbReference type="InterPro" id="IPR041577">
    <property type="entry name" value="RT_RNaseH_2"/>
</dbReference>
<evidence type="ECO:0000259" key="9">
    <source>
        <dbReference type="PROSITE" id="PS50158"/>
    </source>
</evidence>
<evidence type="ECO:0000259" key="10">
    <source>
        <dbReference type="PROSITE" id="PS50878"/>
    </source>
</evidence>
<dbReference type="Pfam" id="PF00078">
    <property type="entry name" value="RVT_1"/>
    <property type="match status" value="1"/>
</dbReference>
<dbReference type="InterPro" id="IPR021109">
    <property type="entry name" value="Peptidase_aspartic_dom_sf"/>
</dbReference>
<keyword evidence="7" id="KW-0479">Metal-binding</keyword>
<keyword evidence="5" id="KW-0255">Endonuclease</keyword>
<dbReference type="InterPro" id="IPR036397">
    <property type="entry name" value="RNaseH_sf"/>
</dbReference>
<evidence type="ECO:0000256" key="5">
    <source>
        <dbReference type="ARBA" id="ARBA00022759"/>
    </source>
</evidence>
<dbReference type="EC" id="2.7.7.49" evidence="1"/>
<dbReference type="Gene3D" id="3.30.70.270">
    <property type="match status" value="2"/>
</dbReference>
<dbReference type="Pfam" id="PF00665">
    <property type="entry name" value="rve"/>
    <property type="match status" value="1"/>
</dbReference>
<feature type="domain" description="CCHC-type" evidence="9">
    <location>
        <begin position="311"/>
        <end position="324"/>
    </location>
</feature>
<evidence type="ECO:0000256" key="6">
    <source>
        <dbReference type="ARBA" id="ARBA00023268"/>
    </source>
</evidence>
<dbReference type="SUPFAM" id="SSF56672">
    <property type="entry name" value="DNA/RNA polymerases"/>
    <property type="match status" value="1"/>
</dbReference>
<evidence type="ECO:0000256" key="2">
    <source>
        <dbReference type="ARBA" id="ARBA00022679"/>
    </source>
</evidence>
<feature type="region of interest" description="Disordered" evidence="8">
    <location>
        <begin position="210"/>
        <end position="247"/>
    </location>
</feature>
<feature type="domain" description="Reverse transcriptase" evidence="10">
    <location>
        <begin position="526"/>
        <end position="703"/>
    </location>
</feature>
<dbReference type="PROSITE" id="PS50994">
    <property type="entry name" value="INTEGRASE"/>
    <property type="match status" value="1"/>
</dbReference>
<keyword evidence="6" id="KW-0511">Multifunctional enzyme</keyword>
<dbReference type="PANTHER" id="PTHR37984:SF5">
    <property type="entry name" value="PROTEIN NYNRIN-LIKE"/>
    <property type="match status" value="1"/>
</dbReference>
<keyword evidence="7" id="KW-0863">Zinc-finger</keyword>
<keyword evidence="7" id="KW-0862">Zinc</keyword>
<name>A0ABM5L8S5_DIAVI</name>
<dbReference type="Gene3D" id="1.10.340.70">
    <property type="match status" value="1"/>
</dbReference>
<dbReference type="CDD" id="cd01647">
    <property type="entry name" value="RT_LTR"/>
    <property type="match status" value="1"/>
</dbReference>
<evidence type="ECO:0000256" key="1">
    <source>
        <dbReference type="ARBA" id="ARBA00012493"/>
    </source>
</evidence>
<dbReference type="SUPFAM" id="SSF53098">
    <property type="entry name" value="Ribonuclease H-like"/>
    <property type="match status" value="1"/>
</dbReference>
<dbReference type="Gene3D" id="2.40.70.10">
    <property type="entry name" value="Acid Proteases"/>
    <property type="match status" value="1"/>
</dbReference>